<dbReference type="Pfam" id="PF13409">
    <property type="entry name" value="GST_N_2"/>
    <property type="match status" value="1"/>
</dbReference>
<dbReference type="PANTHER" id="PTHR42673:SF4">
    <property type="entry name" value="MALEYLACETOACETATE ISOMERASE"/>
    <property type="match status" value="1"/>
</dbReference>
<dbReference type="SUPFAM" id="SSF47616">
    <property type="entry name" value="GST C-terminal domain-like"/>
    <property type="match status" value="1"/>
</dbReference>
<dbReference type="GO" id="GO:0004364">
    <property type="term" value="F:glutathione transferase activity"/>
    <property type="evidence" value="ECO:0007669"/>
    <property type="project" value="TreeGrafter"/>
</dbReference>
<dbReference type="EMBL" id="BMZG01000005">
    <property type="protein sequence ID" value="GHA72238.1"/>
    <property type="molecule type" value="Genomic_DNA"/>
</dbReference>
<dbReference type="GO" id="GO:0006559">
    <property type="term" value="P:L-phenylalanine catabolic process"/>
    <property type="evidence" value="ECO:0007669"/>
    <property type="project" value="TreeGrafter"/>
</dbReference>
<accession>A0A8J3CHB2</accession>
<reference evidence="2" key="1">
    <citation type="journal article" date="2014" name="Int. J. Syst. Evol. Microbiol.">
        <title>Complete genome sequence of Corynebacterium casei LMG S-19264T (=DSM 44701T), isolated from a smear-ripened cheese.</title>
        <authorList>
            <consortium name="US DOE Joint Genome Institute (JGI-PGF)"/>
            <person name="Walter F."/>
            <person name="Albersmeier A."/>
            <person name="Kalinowski J."/>
            <person name="Ruckert C."/>
        </authorList>
    </citation>
    <scope>NUCLEOTIDE SEQUENCE</scope>
    <source>
        <strain evidence="2">KCTC 32501</strain>
    </source>
</reference>
<evidence type="ECO:0000313" key="2">
    <source>
        <dbReference type="EMBL" id="GHA72238.1"/>
    </source>
</evidence>
<dbReference type="SUPFAM" id="SSF52833">
    <property type="entry name" value="Thioredoxin-like"/>
    <property type="match status" value="1"/>
</dbReference>
<gene>
    <name evidence="2" type="ORF">GCM10009007_11500</name>
</gene>
<keyword evidence="3" id="KW-1185">Reference proteome</keyword>
<dbReference type="PANTHER" id="PTHR42673">
    <property type="entry name" value="MALEYLACETOACETATE ISOMERASE"/>
    <property type="match status" value="1"/>
</dbReference>
<feature type="domain" description="GST N-terminal" evidence="1">
    <location>
        <begin position="1"/>
        <end position="81"/>
    </location>
</feature>
<proteinExistence type="predicted"/>
<dbReference type="AlphaFoldDB" id="A0A8J3CHB2"/>
<name>A0A8J3CHB2_9BURK</name>
<dbReference type="GO" id="GO:0006749">
    <property type="term" value="P:glutathione metabolic process"/>
    <property type="evidence" value="ECO:0007669"/>
    <property type="project" value="TreeGrafter"/>
</dbReference>
<reference evidence="2" key="2">
    <citation type="submission" date="2020-09" db="EMBL/GenBank/DDBJ databases">
        <authorList>
            <person name="Sun Q."/>
            <person name="Kim S."/>
        </authorList>
    </citation>
    <scope>NUCLEOTIDE SEQUENCE</scope>
    <source>
        <strain evidence="2">KCTC 32501</strain>
    </source>
</reference>
<dbReference type="Proteomes" id="UP000614287">
    <property type="component" value="Unassembled WGS sequence"/>
</dbReference>
<dbReference type="Gene3D" id="3.40.30.10">
    <property type="entry name" value="Glutaredoxin"/>
    <property type="match status" value="1"/>
</dbReference>
<protein>
    <submittedName>
        <fullName evidence="2">Glutathione S-transferase</fullName>
    </submittedName>
</protein>
<sequence>MQLIIGNKNYSSWSLRAWWLLKSLGVSFNEVIVPLAQPETRATLLQYSPSGKVPVLINDEVALWDTLAITEYCHESYLGVWPVDHVMRTYARAICAEMHSGFAALRAEMPMNCRVRVKVTPSAACIADIERVCAIWRDCRALYGHLGPWLFGKWSAADAFFAPVVMRFNSYGVELDDTCFAYLHTVWFDPYIREWVAAAVEETWAYPATDDVAIAASALSAL</sequence>
<comment type="caution">
    <text evidence="2">The sequence shown here is derived from an EMBL/GenBank/DDBJ whole genome shotgun (WGS) entry which is preliminary data.</text>
</comment>
<dbReference type="InterPro" id="IPR036282">
    <property type="entry name" value="Glutathione-S-Trfase_C_sf"/>
</dbReference>
<dbReference type="RefSeq" id="WP_189492920.1">
    <property type="nucleotide sequence ID" value="NZ_BMZG01000005.1"/>
</dbReference>
<organism evidence="2 3">
    <name type="scientific">Formosimonas limnophila</name>
    <dbReference type="NCBI Taxonomy" id="1384487"/>
    <lineage>
        <taxon>Bacteria</taxon>
        <taxon>Pseudomonadati</taxon>
        <taxon>Pseudomonadota</taxon>
        <taxon>Betaproteobacteria</taxon>
        <taxon>Burkholderiales</taxon>
        <taxon>Burkholderiaceae</taxon>
        <taxon>Formosimonas</taxon>
    </lineage>
</organism>
<dbReference type="PROSITE" id="PS50404">
    <property type="entry name" value="GST_NTER"/>
    <property type="match status" value="1"/>
</dbReference>
<dbReference type="Gene3D" id="1.20.1050.10">
    <property type="match status" value="1"/>
</dbReference>
<dbReference type="InterPro" id="IPR036249">
    <property type="entry name" value="Thioredoxin-like_sf"/>
</dbReference>
<dbReference type="InterPro" id="IPR004045">
    <property type="entry name" value="Glutathione_S-Trfase_N"/>
</dbReference>
<dbReference type="GO" id="GO:0016034">
    <property type="term" value="F:maleylacetoacetate isomerase activity"/>
    <property type="evidence" value="ECO:0007669"/>
    <property type="project" value="TreeGrafter"/>
</dbReference>
<evidence type="ECO:0000313" key="3">
    <source>
        <dbReference type="Proteomes" id="UP000614287"/>
    </source>
</evidence>
<evidence type="ECO:0000259" key="1">
    <source>
        <dbReference type="PROSITE" id="PS50404"/>
    </source>
</evidence>
<dbReference type="CDD" id="cd03043">
    <property type="entry name" value="GST_N_1"/>
    <property type="match status" value="1"/>
</dbReference>
<dbReference type="CDD" id="cd03194">
    <property type="entry name" value="GST_C_3"/>
    <property type="match status" value="1"/>
</dbReference>